<protein>
    <recommendedName>
        <fullName evidence="2">HTH CENPB-type domain-containing protein</fullName>
    </recommendedName>
</protein>
<proteinExistence type="predicted"/>
<dbReference type="PROSITE" id="PS51253">
    <property type="entry name" value="HTH_CENPB"/>
    <property type="match status" value="1"/>
</dbReference>
<evidence type="ECO:0000313" key="4">
    <source>
        <dbReference type="Proteomes" id="UP000593570"/>
    </source>
</evidence>
<sequence length="384" mass="43853">MPSDANVKAAQAVVISRQRLQKGLYRDASNAPNRPFSLRDAERRYPGSKWPSIARIVKKLEAANSADYNDVIEPVIGRPRLFSEEEDEAIVCFIIWMQKSGVPASKAEIEDAANTIRSRRDPGAVPVGKMWYRRFRDDHPELDTSILKVKEAARFEYEEAGVEETKQWFKRLSEVITRYRIGASECWNTDQAGIRVGILRERVQCLVVRTKKKTSTEVFSPEERETCTVIGTGNAAGATTPPWLIFKAFPTLEWANIDGDLEMRFAQSDTAFSNSEITLKWAKDFNRQSWERSAVVQHRQLEFEEWFGCNEHLKSLSNPLTPYDDPPGTRGKSEEELVWRLLIIDGFSGHGSFAFREYCIKFYILVAFLLPHSTHILQPMDLGV</sequence>
<evidence type="ECO:0000259" key="2">
    <source>
        <dbReference type="PROSITE" id="PS51253"/>
    </source>
</evidence>
<gene>
    <name evidence="3" type="ORF">HZS61_011549</name>
</gene>
<comment type="caution">
    <text evidence="3">The sequence shown here is derived from an EMBL/GenBank/DDBJ whole genome shotgun (WGS) entry which is preliminary data.</text>
</comment>
<evidence type="ECO:0000313" key="3">
    <source>
        <dbReference type="EMBL" id="KAF6525754.1"/>
    </source>
</evidence>
<feature type="domain" description="HTH CENPB-type" evidence="2">
    <location>
        <begin position="74"/>
        <end position="145"/>
    </location>
</feature>
<dbReference type="InterPro" id="IPR006600">
    <property type="entry name" value="HTH_CenpB_DNA-bd_dom"/>
</dbReference>
<reference evidence="3 4" key="1">
    <citation type="journal article" date="2020" name="bioRxiv">
        <title>A chromosome-scale genome assembly for the Fusarium oxysporum strain Fo5176 to establish a model Arabidopsis-fungal pathosystem.</title>
        <authorList>
            <person name="Fokkens L."/>
            <person name="Guo L."/>
            <person name="Dora S."/>
            <person name="Wang B."/>
            <person name="Ye K."/>
            <person name="Sanchez-Rodriguez C."/>
            <person name="Croll D."/>
        </authorList>
    </citation>
    <scope>NUCLEOTIDE SEQUENCE [LARGE SCALE GENOMIC DNA]</scope>
    <source>
        <strain evidence="3 4">Fo5176</strain>
    </source>
</reference>
<name>A0A8H6LMN3_FUSOX</name>
<evidence type="ECO:0000256" key="1">
    <source>
        <dbReference type="ARBA" id="ARBA00023125"/>
    </source>
</evidence>
<organism evidence="3 4">
    <name type="scientific">Fusarium oxysporum f. sp. conglutinans</name>
    <dbReference type="NCBI Taxonomy" id="100902"/>
    <lineage>
        <taxon>Eukaryota</taxon>
        <taxon>Fungi</taxon>
        <taxon>Dikarya</taxon>
        <taxon>Ascomycota</taxon>
        <taxon>Pezizomycotina</taxon>
        <taxon>Sordariomycetes</taxon>
        <taxon>Hypocreomycetidae</taxon>
        <taxon>Hypocreales</taxon>
        <taxon>Nectriaceae</taxon>
        <taxon>Fusarium</taxon>
        <taxon>Fusarium oxysporum species complex</taxon>
    </lineage>
</organism>
<dbReference type="Proteomes" id="UP000593570">
    <property type="component" value="Unassembled WGS sequence"/>
</dbReference>
<dbReference type="AlphaFoldDB" id="A0A8H6LMN3"/>
<dbReference type="GO" id="GO:0003677">
    <property type="term" value="F:DNA binding"/>
    <property type="evidence" value="ECO:0007669"/>
    <property type="project" value="UniProtKB-KW"/>
</dbReference>
<dbReference type="EMBL" id="JACDXP010000004">
    <property type="protein sequence ID" value="KAF6525754.1"/>
    <property type="molecule type" value="Genomic_DNA"/>
</dbReference>
<accession>A0A8H6LMN3</accession>
<keyword evidence="1" id="KW-0238">DNA-binding</keyword>